<evidence type="ECO:0000256" key="2">
    <source>
        <dbReference type="ARBA" id="ARBA00010510"/>
    </source>
</evidence>
<dbReference type="GO" id="GO:0005741">
    <property type="term" value="C:mitochondrial outer membrane"/>
    <property type="evidence" value="ECO:0007669"/>
    <property type="project" value="UniProtKB-SubCell"/>
</dbReference>
<dbReference type="Gene3D" id="2.40.160.10">
    <property type="entry name" value="Porin"/>
    <property type="match status" value="1"/>
</dbReference>
<evidence type="ECO:0000256" key="5">
    <source>
        <dbReference type="ARBA" id="ARBA00022692"/>
    </source>
</evidence>
<comment type="subcellular location">
    <subcellularLocation>
        <location evidence="1">Mitochondrion outer membrane</location>
        <topology evidence="1">Multi-pass membrane protein</topology>
    </subcellularLocation>
</comment>
<keyword evidence="7" id="KW-0653">Protein transport</keyword>
<keyword evidence="4" id="KW-1134">Transmembrane beta strand</keyword>
<sequence length="307" mass="33714">MASEPTSASAEQVPNAATEGISLGSYEELHRKCRDLFPLCFEGAKAVVQKGLSSHFQVTHTMSISQAVTGYRFGATFVGNAQATPTEAFPIILGDTDLQGNTQATVLHQMGNFRGKFQGQVQQGLLSGSQLSLEHRGRLSTYGLTVANPALNGTNCQGIFVAQMLRRITRNFDVGAEYIYHREARMPGKQTSMLSYALRYTQPNWTFSGTLASNALHLCYYHKQSEHLQFGVEFEANFKLQEANTTFAYQIEVPDSMTLRASCDTNWTVSAVLEKKLSKQLPFSLGLSGWLNHVKAQGKFGVGLIIG</sequence>
<keyword evidence="5" id="KW-0812">Transmembrane</keyword>
<evidence type="ECO:0000256" key="4">
    <source>
        <dbReference type="ARBA" id="ARBA00022452"/>
    </source>
</evidence>
<dbReference type="GO" id="GO:0030150">
    <property type="term" value="P:protein import into mitochondrial matrix"/>
    <property type="evidence" value="ECO:0007669"/>
    <property type="project" value="InterPro"/>
</dbReference>
<evidence type="ECO:0000256" key="6">
    <source>
        <dbReference type="ARBA" id="ARBA00022787"/>
    </source>
</evidence>
<keyword evidence="9" id="KW-0472">Membrane</keyword>
<evidence type="ECO:0000256" key="8">
    <source>
        <dbReference type="ARBA" id="ARBA00023128"/>
    </source>
</evidence>
<name>A0A914HZX7_GLORO</name>
<proteinExistence type="inferred from homology"/>
<keyword evidence="10" id="KW-1185">Reference proteome</keyword>
<accession>A0A914HZX7</accession>
<dbReference type="InterPro" id="IPR027246">
    <property type="entry name" value="Porin_Euk/Tom40"/>
</dbReference>
<dbReference type="WBParaSite" id="Gr19_v10_g621.t1">
    <property type="protein sequence ID" value="Gr19_v10_g621.t1"/>
    <property type="gene ID" value="Gr19_v10_g621"/>
</dbReference>
<dbReference type="AlphaFoldDB" id="A0A914HZX7"/>
<dbReference type="Proteomes" id="UP000887572">
    <property type="component" value="Unplaced"/>
</dbReference>
<reference evidence="11" key="1">
    <citation type="submission" date="2022-11" db="UniProtKB">
        <authorList>
            <consortium name="WormBaseParasite"/>
        </authorList>
    </citation>
    <scope>IDENTIFICATION</scope>
</reference>
<dbReference type="InterPro" id="IPR037930">
    <property type="entry name" value="Tom40"/>
</dbReference>
<dbReference type="InterPro" id="IPR023614">
    <property type="entry name" value="Porin_dom_sf"/>
</dbReference>
<keyword evidence="6" id="KW-1000">Mitochondrion outer membrane</keyword>
<comment type="similarity">
    <text evidence="2">Belongs to the Tom40 family.</text>
</comment>
<evidence type="ECO:0000256" key="3">
    <source>
        <dbReference type="ARBA" id="ARBA00022448"/>
    </source>
</evidence>
<evidence type="ECO:0000313" key="11">
    <source>
        <dbReference type="WBParaSite" id="Gr19_v10_g621.t1"/>
    </source>
</evidence>
<evidence type="ECO:0000256" key="7">
    <source>
        <dbReference type="ARBA" id="ARBA00022927"/>
    </source>
</evidence>
<dbReference type="PANTHER" id="PTHR10802">
    <property type="entry name" value="MITOCHONDRIAL IMPORT RECEPTOR SUBUNIT TOM40"/>
    <property type="match status" value="1"/>
</dbReference>
<evidence type="ECO:0000313" key="10">
    <source>
        <dbReference type="Proteomes" id="UP000887572"/>
    </source>
</evidence>
<organism evidence="10 11">
    <name type="scientific">Globodera rostochiensis</name>
    <name type="common">Golden nematode worm</name>
    <name type="synonym">Heterodera rostochiensis</name>
    <dbReference type="NCBI Taxonomy" id="31243"/>
    <lineage>
        <taxon>Eukaryota</taxon>
        <taxon>Metazoa</taxon>
        <taxon>Ecdysozoa</taxon>
        <taxon>Nematoda</taxon>
        <taxon>Chromadorea</taxon>
        <taxon>Rhabditida</taxon>
        <taxon>Tylenchina</taxon>
        <taxon>Tylenchomorpha</taxon>
        <taxon>Tylenchoidea</taxon>
        <taxon>Heteroderidae</taxon>
        <taxon>Heteroderinae</taxon>
        <taxon>Globodera</taxon>
    </lineage>
</organism>
<protein>
    <submittedName>
        <fullName evidence="11">Mitochondrial import receptor subunit TOM40 homolog</fullName>
    </submittedName>
</protein>
<evidence type="ECO:0000256" key="9">
    <source>
        <dbReference type="ARBA" id="ARBA00023136"/>
    </source>
</evidence>
<dbReference type="CDD" id="cd07305">
    <property type="entry name" value="Porin3_Tom40"/>
    <property type="match status" value="1"/>
</dbReference>
<evidence type="ECO:0000256" key="1">
    <source>
        <dbReference type="ARBA" id="ARBA00004374"/>
    </source>
</evidence>
<dbReference type="GO" id="GO:0008320">
    <property type="term" value="F:protein transmembrane transporter activity"/>
    <property type="evidence" value="ECO:0007669"/>
    <property type="project" value="InterPro"/>
</dbReference>
<keyword evidence="3" id="KW-0813">Transport</keyword>
<keyword evidence="8" id="KW-0496">Mitochondrion</keyword>
<dbReference type="Pfam" id="PF01459">
    <property type="entry name" value="Porin_3"/>
    <property type="match status" value="1"/>
</dbReference>